<organism evidence="1 2">
    <name type="scientific">Aspergillus melleus</name>
    <dbReference type="NCBI Taxonomy" id="138277"/>
    <lineage>
        <taxon>Eukaryota</taxon>
        <taxon>Fungi</taxon>
        <taxon>Dikarya</taxon>
        <taxon>Ascomycota</taxon>
        <taxon>Pezizomycotina</taxon>
        <taxon>Eurotiomycetes</taxon>
        <taxon>Eurotiomycetidae</taxon>
        <taxon>Eurotiales</taxon>
        <taxon>Aspergillaceae</taxon>
        <taxon>Aspergillus</taxon>
        <taxon>Aspergillus subgen. Circumdati</taxon>
    </lineage>
</organism>
<dbReference type="EMBL" id="JAOPJF010000018">
    <property type="protein sequence ID" value="KAK1146331.1"/>
    <property type="molecule type" value="Genomic_DNA"/>
</dbReference>
<sequence>MSRFPAIPPEGRTDAHDKIENGLAEVFLKGPPQIEWKGSSGTILGPYSPLLYTPEIAEPWFNLALTVTRQQRLTMREKELAVLAVLAEYDAPYVLYTHSQVAIAVGLSQEQVQQAVDGEVPGGLSESEAEVYSFALKLARLRRRMGNAVFDNAKSALSRDRMVGLAHIVSGFIYTSMLCNISDGEVPAPAEDLGCSASVTSHRPPPILALIGASLLYKIHGRTPPGTVNALWLLDS</sequence>
<proteinExistence type="predicted"/>
<comment type="caution">
    <text evidence="1">The sequence shown here is derived from an EMBL/GenBank/DDBJ whole genome shotgun (WGS) entry which is preliminary data.</text>
</comment>
<evidence type="ECO:0000313" key="2">
    <source>
        <dbReference type="Proteomes" id="UP001177260"/>
    </source>
</evidence>
<gene>
    <name evidence="1" type="ORF">N8T08_003118</name>
</gene>
<keyword evidence="2" id="KW-1185">Reference proteome</keyword>
<accession>A0ACC3B8A8</accession>
<name>A0ACC3B8A8_9EURO</name>
<reference evidence="1 2" key="1">
    <citation type="journal article" date="2023" name="ACS Omega">
        <title>Identification of the Neoaspergillic Acid Biosynthesis Gene Cluster by Establishing an In Vitro CRISPR-Ribonucleoprotein Genetic System in Aspergillus melleus.</title>
        <authorList>
            <person name="Yuan B."/>
            <person name="Grau M.F."/>
            <person name="Murata R.M."/>
            <person name="Torok T."/>
            <person name="Venkateswaran K."/>
            <person name="Stajich J.E."/>
            <person name="Wang C.C.C."/>
        </authorList>
    </citation>
    <scope>NUCLEOTIDE SEQUENCE [LARGE SCALE GENOMIC DNA]</scope>
    <source>
        <strain evidence="1 2">IMV 1140</strain>
    </source>
</reference>
<protein>
    <submittedName>
        <fullName evidence="1">Uncharacterized protein</fullName>
    </submittedName>
</protein>
<evidence type="ECO:0000313" key="1">
    <source>
        <dbReference type="EMBL" id="KAK1146331.1"/>
    </source>
</evidence>
<dbReference type="Proteomes" id="UP001177260">
    <property type="component" value="Unassembled WGS sequence"/>
</dbReference>